<dbReference type="Proteomes" id="UP001292182">
    <property type="component" value="Unassembled WGS sequence"/>
</dbReference>
<dbReference type="EMBL" id="JAOBTW010000003">
    <property type="protein sequence ID" value="MDZ7281038.1"/>
    <property type="molecule type" value="Genomic_DNA"/>
</dbReference>
<name>A0ABU5LM69_9SPHN</name>
<evidence type="ECO:0000313" key="1">
    <source>
        <dbReference type="EMBL" id="MDZ7281038.1"/>
    </source>
</evidence>
<protein>
    <recommendedName>
        <fullName evidence="3">DUF3883 domain-containing protein</fullName>
    </recommendedName>
</protein>
<reference evidence="2" key="1">
    <citation type="submission" date="2023-07" db="EMBL/GenBank/DDBJ databases">
        <title>Whole genome sequence analysis of rice epiphytic Sphingomonas sanguinis OsEp_Plm_15B2.</title>
        <authorList>
            <person name="Sahu K.P."/>
            <person name="Asharani P."/>
            <person name="Reddy B."/>
            <person name="Kumar A."/>
        </authorList>
    </citation>
    <scope>NUCLEOTIDE SEQUENCE [LARGE SCALE GENOMIC DNA]</scope>
    <source>
        <strain evidence="2">OsEp_Plm_15B2</strain>
    </source>
</reference>
<dbReference type="RefSeq" id="WP_322538534.1">
    <property type="nucleotide sequence ID" value="NZ_JAOBTW010000003.1"/>
</dbReference>
<organism evidence="1 2">
    <name type="scientific">Sphingomonas sanguinis</name>
    <dbReference type="NCBI Taxonomy" id="33051"/>
    <lineage>
        <taxon>Bacteria</taxon>
        <taxon>Pseudomonadati</taxon>
        <taxon>Pseudomonadota</taxon>
        <taxon>Alphaproteobacteria</taxon>
        <taxon>Sphingomonadales</taxon>
        <taxon>Sphingomonadaceae</taxon>
        <taxon>Sphingomonas</taxon>
    </lineage>
</organism>
<gene>
    <name evidence="1" type="ORF">N4G62_03210</name>
</gene>
<evidence type="ECO:0008006" key="3">
    <source>
        <dbReference type="Google" id="ProtNLM"/>
    </source>
</evidence>
<proteinExistence type="predicted"/>
<sequence length="638" mass="69676">MSPLALLEARLAESQTVRIADLGGVDDILADADRLHAAPILDILADMVAAGSDAERGRLHDFLVGGFESARDPQSFRDAIDRLLRSASLRAAMAQALVTILTRRVQERATEREALIAAYALEGLFRLALEGEVSRHRPLLELADVTSDAPGTYARHVAKIGGAAFHLWGDDDLLSMLRRLLDNEEAEGEAAFELGLAHLARALDGADMATILAGLETARLFFERAAQVDDERADARAYRSAIDLVTGFAANLDAGEMENVLGDLMTAGRERAAVLHGGGVAAWLAPRLDEDLEWFELARRLRYAAGNLARPSWVHAAATLDRILAIYNARCTIAHGDGLRSLLRPRIEASFVRERGLAAHLDDLLAEAAWPDPQRAIAEELRARLDVNHRSGAGPGKAGENEQYPLLARILPAGSAFEQLPETMVRSIEQALVDYAMRPQAVANPVMQRTLATLRAALSASTEYEGAVREAFDAVLQQLLVFCSDRQNAEIRDLGTRGEYLRAEHPSESDLQLDLREFLVGNMTGSDVLSEVRGVATGRTDLRVSFGGPTFIIELKKHEGHLSQEVANRYRAQATSYQASNVRLGFLGVLEVVDRTGPVPSLEECFWHSAYVPDGGNLTRHLIVFKVPGRLKPPSKLR</sequence>
<evidence type="ECO:0000313" key="2">
    <source>
        <dbReference type="Proteomes" id="UP001292182"/>
    </source>
</evidence>
<keyword evidence="2" id="KW-1185">Reference proteome</keyword>
<accession>A0ABU5LM69</accession>
<comment type="caution">
    <text evidence="1">The sequence shown here is derived from an EMBL/GenBank/DDBJ whole genome shotgun (WGS) entry which is preliminary data.</text>
</comment>